<proteinExistence type="predicted"/>
<name>A0A4Y2FVK7_ARAVE</name>
<evidence type="ECO:0000313" key="2">
    <source>
        <dbReference type="EMBL" id="GBM45027.1"/>
    </source>
</evidence>
<gene>
    <name evidence="2" type="ORF">AVEN_98878_1</name>
</gene>
<evidence type="ECO:0000313" key="3">
    <source>
        <dbReference type="Proteomes" id="UP000499080"/>
    </source>
</evidence>
<dbReference type="Proteomes" id="UP000499080">
    <property type="component" value="Unassembled WGS sequence"/>
</dbReference>
<feature type="domain" description="RNase H type-1" evidence="1">
    <location>
        <begin position="1"/>
        <end position="41"/>
    </location>
</feature>
<dbReference type="InterPro" id="IPR002156">
    <property type="entry name" value="RNaseH_domain"/>
</dbReference>
<dbReference type="SUPFAM" id="SSF53098">
    <property type="entry name" value="Ribonuclease H-like"/>
    <property type="match status" value="1"/>
</dbReference>
<reference evidence="2 3" key="1">
    <citation type="journal article" date="2019" name="Sci. Rep.">
        <title>Orb-weaving spider Araneus ventricosus genome elucidates the spidroin gene catalogue.</title>
        <authorList>
            <person name="Kono N."/>
            <person name="Nakamura H."/>
            <person name="Ohtoshi R."/>
            <person name="Moran D.A.P."/>
            <person name="Shinohara A."/>
            <person name="Yoshida Y."/>
            <person name="Fujiwara M."/>
            <person name="Mori M."/>
            <person name="Tomita M."/>
            <person name="Arakawa K."/>
        </authorList>
    </citation>
    <scope>NUCLEOTIDE SEQUENCE [LARGE SCALE GENOMIC DNA]</scope>
</reference>
<accession>A0A4Y2FVK7</accession>
<keyword evidence="3" id="KW-1185">Reference proteome</keyword>
<comment type="caution">
    <text evidence="2">The sequence shown here is derived from an EMBL/GenBank/DDBJ whole genome shotgun (WGS) entry which is preliminary data.</text>
</comment>
<dbReference type="Gene3D" id="3.30.420.10">
    <property type="entry name" value="Ribonuclease H-like superfamily/Ribonuclease H"/>
    <property type="match status" value="1"/>
</dbReference>
<protein>
    <recommendedName>
        <fullName evidence="1">RNase H type-1 domain-containing protein</fullName>
    </recommendedName>
</protein>
<evidence type="ECO:0000259" key="1">
    <source>
        <dbReference type="PROSITE" id="PS50879"/>
    </source>
</evidence>
<sequence length="143" mass="16316">MVREIQTLLLSYKHIHLRRLKAHVGYLGNELADQLAKEAITKGDPFLLPKPLYHLKSEIKSAALSIWQDNWVNRETGRSTHDIVVRVSSKPVGCNREKIMFVTGHAPFPSSLHHFILRTQENCSCGEKVDPIHYATICRFTLS</sequence>
<dbReference type="GO" id="GO:0003676">
    <property type="term" value="F:nucleic acid binding"/>
    <property type="evidence" value="ECO:0007669"/>
    <property type="project" value="InterPro"/>
</dbReference>
<dbReference type="InterPro" id="IPR036397">
    <property type="entry name" value="RNaseH_sf"/>
</dbReference>
<dbReference type="GO" id="GO:0004523">
    <property type="term" value="F:RNA-DNA hybrid ribonuclease activity"/>
    <property type="evidence" value="ECO:0007669"/>
    <property type="project" value="InterPro"/>
</dbReference>
<organism evidence="2 3">
    <name type="scientific">Araneus ventricosus</name>
    <name type="common">Orbweaver spider</name>
    <name type="synonym">Epeira ventricosa</name>
    <dbReference type="NCBI Taxonomy" id="182803"/>
    <lineage>
        <taxon>Eukaryota</taxon>
        <taxon>Metazoa</taxon>
        <taxon>Ecdysozoa</taxon>
        <taxon>Arthropoda</taxon>
        <taxon>Chelicerata</taxon>
        <taxon>Arachnida</taxon>
        <taxon>Araneae</taxon>
        <taxon>Araneomorphae</taxon>
        <taxon>Entelegynae</taxon>
        <taxon>Araneoidea</taxon>
        <taxon>Araneidae</taxon>
        <taxon>Araneus</taxon>
    </lineage>
</organism>
<dbReference type="EMBL" id="BGPR01001087">
    <property type="protein sequence ID" value="GBM45027.1"/>
    <property type="molecule type" value="Genomic_DNA"/>
</dbReference>
<dbReference type="PROSITE" id="PS50879">
    <property type="entry name" value="RNASE_H_1"/>
    <property type="match status" value="1"/>
</dbReference>
<dbReference type="InterPro" id="IPR012337">
    <property type="entry name" value="RNaseH-like_sf"/>
</dbReference>
<dbReference type="AlphaFoldDB" id="A0A4Y2FVK7"/>